<evidence type="ECO:0000256" key="1">
    <source>
        <dbReference type="ARBA" id="ARBA00023002"/>
    </source>
</evidence>
<dbReference type="SUPFAM" id="SSF51905">
    <property type="entry name" value="FAD/NAD(P)-binding domain"/>
    <property type="match status" value="1"/>
</dbReference>
<name>A0ABU8C801_9GAMM</name>
<organism evidence="3 4">
    <name type="scientific">Rheinheimera muenzenbergensis</name>
    <dbReference type="NCBI Taxonomy" id="1193628"/>
    <lineage>
        <taxon>Bacteria</taxon>
        <taxon>Pseudomonadati</taxon>
        <taxon>Pseudomonadota</taxon>
        <taxon>Gammaproteobacteria</taxon>
        <taxon>Chromatiales</taxon>
        <taxon>Chromatiaceae</taxon>
        <taxon>Rheinheimera</taxon>
    </lineage>
</organism>
<keyword evidence="4" id="KW-1185">Reference proteome</keyword>
<dbReference type="InterPro" id="IPR006076">
    <property type="entry name" value="FAD-dep_OxRdtase"/>
</dbReference>
<dbReference type="EMBL" id="JALAAR010000009">
    <property type="protein sequence ID" value="MEH8017939.1"/>
    <property type="molecule type" value="Genomic_DNA"/>
</dbReference>
<dbReference type="PANTHER" id="PTHR13847:SF289">
    <property type="entry name" value="GLYCINE OXIDASE"/>
    <property type="match status" value="1"/>
</dbReference>
<sequence length="412" mass="45227">MQQLCIIGAGIVGLSNALFLQQAGVDVLLLDAKGIAQGCSAGNAGHFATEQVFALAQPALLAQLPAMLLNPLGPLHIRAGYLLQALPWFARFVANMRKSKRDANHKALSALNHHSLASWQKLLHSCQLSQQIQYQGALLVSENHNLSALKQQYQAYRAAGIDVRWCNKQQLQQLEPALAPGLAGALDFTEVAHSQDPLALCQQLYQQFCQLGGRYLQTEVRQIIPGPGRQRLICSDREIHCQQLIIAAGAHSAHFTRQLGWPVPLEAERGYHLMLKSVALSRPVSSLERKCIMTPMQHGLRLAGTAEFAGLNGKADYQRATVLQQHADQLLRQRTATVSDSTMDTVWAGNRPSLPDSLPVLGPCPRHDGIYYNFGHQHLGLTQAAFSAELISSCVLKQTPALDLTPFRINRF</sequence>
<protein>
    <submittedName>
        <fullName evidence="3">FAD-binding oxidoreductase</fullName>
    </submittedName>
</protein>
<dbReference type="Gene3D" id="3.50.50.60">
    <property type="entry name" value="FAD/NAD(P)-binding domain"/>
    <property type="match status" value="2"/>
</dbReference>
<keyword evidence="1" id="KW-0560">Oxidoreductase</keyword>
<dbReference type="PANTHER" id="PTHR13847">
    <property type="entry name" value="SARCOSINE DEHYDROGENASE-RELATED"/>
    <property type="match status" value="1"/>
</dbReference>
<reference evidence="3 4" key="1">
    <citation type="journal article" date="2023" name="Ecotoxicol. Environ. Saf.">
        <title>Mercury remediation potential of mercury-resistant strain Rheinheimera metallidurans sp. nov. isolated from a municipal waste dumping site.</title>
        <authorList>
            <person name="Yadav V."/>
            <person name="Manjhi A."/>
            <person name="Vadakedath N."/>
        </authorList>
    </citation>
    <scope>NUCLEOTIDE SEQUENCE [LARGE SCALE GENOMIC DNA]</scope>
    <source>
        <strain evidence="3 4">E-49</strain>
    </source>
</reference>
<dbReference type="SUPFAM" id="SSF54373">
    <property type="entry name" value="FAD-linked reductases, C-terminal domain"/>
    <property type="match status" value="1"/>
</dbReference>
<feature type="domain" description="FAD dependent oxidoreductase" evidence="2">
    <location>
        <begin position="4"/>
        <end position="392"/>
    </location>
</feature>
<gene>
    <name evidence="3" type="ORF">MN202_11880</name>
</gene>
<dbReference type="InterPro" id="IPR036188">
    <property type="entry name" value="FAD/NAD-bd_sf"/>
</dbReference>
<proteinExistence type="predicted"/>
<accession>A0ABU8C801</accession>
<dbReference type="Pfam" id="PF01266">
    <property type="entry name" value="DAO"/>
    <property type="match status" value="1"/>
</dbReference>
<evidence type="ECO:0000313" key="4">
    <source>
        <dbReference type="Proteomes" id="UP001375382"/>
    </source>
</evidence>
<comment type="caution">
    <text evidence="3">The sequence shown here is derived from an EMBL/GenBank/DDBJ whole genome shotgun (WGS) entry which is preliminary data.</text>
</comment>
<dbReference type="RefSeq" id="WP_335736348.1">
    <property type="nucleotide sequence ID" value="NZ_JALAAR010000009.1"/>
</dbReference>
<evidence type="ECO:0000259" key="2">
    <source>
        <dbReference type="Pfam" id="PF01266"/>
    </source>
</evidence>
<dbReference type="Proteomes" id="UP001375382">
    <property type="component" value="Unassembled WGS sequence"/>
</dbReference>
<dbReference type="Gene3D" id="3.30.9.10">
    <property type="entry name" value="D-Amino Acid Oxidase, subunit A, domain 2"/>
    <property type="match status" value="1"/>
</dbReference>
<evidence type="ECO:0000313" key="3">
    <source>
        <dbReference type="EMBL" id="MEH8017939.1"/>
    </source>
</evidence>